<feature type="domain" description="Uroporphyrinogen decarboxylase (URO-D)" evidence="1">
    <location>
        <begin position="6"/>
        <end position="337"/>
    </location>
</feature>
<dbReference type="GO" id="GO:0004853">
    <property type="term" value="F:uroporphyrinogen decarboxylase activity"/>
    <property type="evidence" value="ECO:0007669"/>
    <property type="project" value="InterPro"/>
</dbReference>
<dbReference type="Proteomes" id="UP000046155">
    <property type="component" value="Unassembled WGS sequence"/>
</dbReference>
<dbReference type="InterPro" id="IPR000257">
    <property type="entry name" value="Uroporphyrinogen_deCOase"/>
</dbReference>
<dbReference type="PANTHER" id="PTHR47099:SF1">
    <property type="entry name" value="METHYLCOBAMIDE:COM METHYLTRANSFERASE MTBA"/>
    <property type="match status" value="1"/>
</dbReference>
<protein>
    <submittedName>
        <fullName evidence="2">Uroporphyrinogen decarboxylase (URO-D)</fullName>
    </submittedName>
</protein>
<sequence>MTMTPIQRAEALKEGRRVDRMPCAPMIAEYAACFAGVDLRDYLHSAELIADCHIKCYRHFGYDSVGISPMAGLAEAMGGTLAYSPDTPPSVLKHPLSSWDDLDQLRPPDPLKDGRLPLYFEAMERIRDAVGHEVKVGSGMGGPMSVASLVIGTENLLMAMIKDLIRCHQLLQFSTDIIISYMEICAQRGFGCSMGDGLLSKSLISTRLFRQFVRPYLQQIADWYRDRYGRSPSMHICGDTKNIWLDMAEIGFGRLSIDDMMSLAEAKKVVGHISSLKGNVSPTRVLLFGTPEEVREASCRCLDEAADNPKGFMLSTGCNLAWGTPPENIQAMLDAARIWYKENRGV</sequence>
<dbReference type="Gene3D" id="3.20.20.210">
    <property type="match status" value="1"/>
</dbReference>
<reference evidence="3" key="1">
    <citation type="submission" date="2015-01" db="EMBL/GenBank/DDBJ databases">
        <authorList>
            <person name="Manzoor Shahid"/>
            <person name="Zubair Saima"/>
        </authorList>
    </citation>
    <scope>NUCLEOTIDE SEQUENCE [LARGE SCALE GENOMIC DNA]</scope>
    <source>
        <strain evidence="3">Sp3</strain>
    </source>
</reference>
<evidence type="ECO:0000313" key="2">
    <source>
        <dbReference type="EMBL" id="CEO88817.1"/>
    </source>
</evidence>
<proteinExistence type="predicted"/>
<evidence type="ECO:0000259" key="1">
    <source>
        <dbReference type="Pfam" id="PF01208"/>
    </source>
</evidence>
<keyword evidence="3" id="KW-1185">Reference proteome</keyword>
<dbReference type="Pfam" id="PF01208">
    <property type="entry name" value="URO-D"/>
    <property type="match status" value="1"/>
</dbReference>
<dbReference type="EMBL" id="CDRZ01000190">
    <property type="protein sequence ID" value="CEO88817.1"/>
    <property type="molecule type" value="Genomic_DNA"/>
</dbReference>
<dbReference type="AlphaFoldDB" id="A0A0B7MMA6"/>
<accession>A0A0B7MMA6</accession>
<gene>
    <name evidence="2" type="ORF">SSCH_270008</name>
</gene>
<dbReference type="CDD" id="cd03465">
    <property type="entry name" value="URO-D_like"/>
    <property type="match status" value="1"/>
</dbReference>
<dbReference type="InterPro" id="IPR052024">
    <property type="entry name" value="Methanogen_methyltrans"/>
</dbReference>
<dbReference type="InterPro" id="IPR038071">
    <property type="entry name" value="UROD/MetE-like_sf"/>
</dbReference>
<evidence type="ECO:0000313" key="3">
    <source>
        <dbReference type="Proteomes" id="UP000046155"/>
    </source>
</evidence>
<organism evidence="2 3">
    <name type="scientific">Syntrophaceticus schinkii</name>
    <dbReference type="NCBI Taxonomy" id="499207"/>
    <lineage>
        <taxon>Bacteria</taxon>
        <taxon>Bacillati</taxon>
        <taxon>Bacillota</taxon>
        <taxon>Clostridia</taxon>
        <taxon>Thermoanaerobacterales</taxon>
        <taxon>Thermoanaerobacterales Family III. Incertae Sedis</taxon>
        <taxon>Syntrophaceticus</taxon>
    </lineage>
</organism>
<dbReference type="PANTHER" id="PTHR47099">
    <property type="entry name" value="METHYLCOBAMIDE:COM METHYLTRANSFERASE MTBA"/>
    <property type="match status" value="1"/>
</dbReference>
<dbReference type="GO" id="GO:0006779">
    <property type="term" value="P:porphyrin-containing compound biosynthetic process"/>
    <property type="evidence" value="ECO:0007669"/>
    <property type="project" value="InterPro"/>
</dbReference>
<dbReference type="SUPFAM" id="SSF51726">
    <property type="entry name" value="UROD/MetE-like"/>
    <property type="match status" value="1"/>
</dbReference>
<dbReference type="OrthoDB" id="9780425at2"/>
<name>A0A0B7MMA6_9FIRM</name>